<protein>
    <submittedName>
        <fullName evidence="2">Uncharacterized protein</fullName>
    </submittedName>
</protein>
<reference evidence="2" key="1">
    <citation type="submission" date="2022-11" db="UniProtKB">
        <authorList>
            <consortium name="WormBaseParasite"/>
        </authorList>
    </citation>
    <scope>IDENTIFICATION</scope>
</reference>
<evidence type="ECO:0000313" key="2">
    <source>
        <dbReference type="WBParaSite" id="nRc.2.0.1.t42967-RA"/>
    </source>
</evidence>
<organism evidence="1 2">
    <name type="scientific">Romanomermis culicivorax</name>
    <name type="common">Nematode worm</name>
    <dbReference type="NCBI Taxonomy" id="13658"/>
    <lineage>
        <taxon>Eukaryota</taxon>
        <taxon>Metazoa</taxon>
        <taxon>Ecdysozoa</taxon>
        <taxon>Nematoda</taxon>
        <taxon>Enoplea</taxon>
        <taxon>Dorylaimia</taxon>
        <taxon>Mermithida</taxon>
        <taxon>Mermithoidea</taxon>
        <taxon>Mermithidae</taxon>
        <taxon>Romanomermis</taxon>
    </lineage>
</organism>
<keyword evidence="1" id="KW-1185">Reference proteome</keyword>
<evidence type="ECO:0000313" key="1">
    <source>
        <dbReference type="Proteomes" id="UP000887565"/>
    </source>
</evidence>
<accession>A0A915KZN0</accession>
<dbReference type="AlphaFoldDB" id="A0A915KZN0"/>
<proteinExistence type="predicted"/>
<dbReference type="WBParaSite" id="nRc.2.0.1.t42967-RA">
    <property type="protein sequence ID" value="nRc.2.0.1.t42967-RA"/>
    <property type="gene ID" value="nRc.2.0.1.g42967"/>
</dbReference>
<dbReference type="Proteomes" id="UP000887565">
    <property type="component" value="Unplaced"/>
</dbReference>
<sequence>MTLLLHIAEHNFDMIVAIRSGLKFKKYTTIAHHTETTVGQFNELHFWNRNSADSGFTFECTFAEYNAMLEIFIVAIFEVETRPTVLRRTASYSAVRHILTLIAVFRISNTLQQDESVYFRGQFVGNGQTGRVLRKILLNYDNFVRPKSKTDPQKPTEVIIWMRISDINWKKDEIIFKMQTKRR</sequence>
<name>A0A915KZN0_ROMCU</name>